<feature type="domain" description="Rhodopsin" evidence="8">
    <location>
        <begin position="24"/>
        <end position="260"/>
    </location>
</feature>
<feature type="transmembrane region" description="Helical" evidence="7">
    <location>
        <begin position="40"/>
        <end position="65"/>
    </location>
</feature>
<dbReference type="PANTHER" id="PTHR33048">
    <property type="entry name" value="PTH11-LIKE INTEGRAL MEMBRANE PROTEIN (AFU_ORTHOLOGUE AFUA_5G11245)"/>
    <property type="match status" value="1"/>
</dbReference>
<feature type="transmembrane region" description="Helical" evidence="7">
    <location>
        <begin position="85"/>
        <end position="107"/>
    </location>
</feature>
<feature type="compositionally biased region" description="Polar residues" evidence="6">
    <location>
        <begin position="357"/>
        <end position="381"/>
    </location>
</feature>
<evidence type="ECO:0000256" key="3">
    <source>
        <dbReference type="ARBA" id="ARBA00022989"/>
    </source>
</evidence>
<evidence type="ECO:0000256" key="1">
    <source>
        <dbReference type="ARBA" id="ARBA00004141"/>
    </source>
</evidence>
<feature type="transmembrane region" description="Helical" evidence="7">
    <location>
        <begin position="119"/>
        <end position="139"/>
    </location>
</feature>
<evidence type="ECO:0000256" key="5">
    <source>
        <dbReference type="ARBA" id="ARBA00038359"/>
    </source>
</evidence>
<proteinExistence type="inferred from homology"/>
<comment type="similarity">
    <text evidence="5">Belongs to the SAT4 family.</text>
</comment>
<keyword evidence="2 7" id="KW-0812">Transmembrane</keyword>
<feature type="transmembrane region" description="Helical" evidence="7">
    <location>
        <begin position="233"/>
        <end position="256"/>
    </location>
</feature>
<dbReference type="PANTHER" id="PTHR33048:SF93">
    <property type="entry name" value="INTEGRAL MEMBRANE PROTEIN"/>
    <property type="match status" value="1"/>
</dbReference>
<dbReference type="Proteomes" id="UP001286456">
    <property type="component" value="Unassembled WGS sequence"/>
</dbReference>
<feature type="region of interest" description="Disordered" evidence="6">
    <location>
        <begin position="272"/>
        <end position="396"/>
    </location>
</feature>
<dbReference type="InterPro" id="IPR052337">
    <property type="entry name" value="SAT4-like"/>
</dbReference>
<reference evidence="9" key="1">
    <citation type="journal article" date="2023" name="Mol. Phylogenet. Evol.">
        <title>Genome-scale phylogeny and comparative genomics of the fungal order Sordariales.</title>
        <authorList>
            <person name="Hensen N."/>
            <person name="Bonometti L."/>
            <person name="Westerberg I."/>
            <person name="Brannstrom I.O."/>
            <person name="Guillou S."/>
            <person name="Cros-Aarteil S."/>
            <person name="Calhoun S."/>
            <person name="Haridas S."/>
            <person name="Kuo A."/>
            <person name="Mondo S."/>
            <person name="Pangilinan J."/>
            <person name="Riley R."/>
            <person name="LaButti K."/>
            <person name="Andreopoulos B."/>
            <person name="Lipzen A."/>
            <person name="Chen C."/>
            <person name="Yan M."/>
            <person name="Daum C."/>
            <person name="Ng V."/>
            <person name="Clum A."/>
            <person name="Steindorff A."/>
            <person name="Ohm R.A."/>
            <person name="Martin F."/>
            <person name="Silar P."/>
            <person name="Natvig D.O."/>
            <person name="Lalanne C."/>
            <person name="Gautier V."/>
            <person name="Ament-Velasquez S.L."/>
            <person name="Kruys A."/>
            <person name="Hutchinson M.I."/>
            <person name="Powell A.J."/>
            <person name="Barry K."/>
            <person name="Miller A.N."/>
            <person name="Grigoriev I.V."/>
            <person name="Debuchy R."/>
            <person name="Gladieux P."/>
            <person name="Hiltunen Thoren M."/>
            <person name="Johannesson H."/>
        </authorList>
    </citation>
    <scope>NUCLEOTIDE SEQUENCE</scope>
    <source>
        <strain evidence="9">SMH4131-1</strain>
    </source>
</reference>
<protein>
    <recommendedName>
        <fullName evidence="8">Rhodopsin domain-containing protein</fullName>
    </recommendedName>
</protein>
<evidence type="ECO:0000313" key="9">
    <source>
        <dbReference type="EMBL" id="KAK3320410.1"/>
    </source>
</evidence>
<accession>A0AAE0I8E7</accession>
<feature type="region of interest" description="Disordered" evidence="6">
    <location>
        <begin position="419"/>
        <end position="442"/>
    </location>
</feature>
<gene>
    <name evidence="9" type="ORF">B0T19DRAFT_240226</name>
</gene>
<dbReference type="GO" id="GO:0016020">
    <property type="term" value="C:membrane"/>
    <property type="evidence" value="ECO:0007669"/>
    <property type="project" value="UniProtKB-SubCell"/>
</dbReference>
<evidence type="ECO:0000313" key="10">
    <source>
        <dbReference type="Proteomes" id="UP001286456"/>
    </source>
</evidence>
<feature type="transmembrane region" description="Helical" evidence="7">
    <location>
        <begin position="159"/>
        <end position="186"/>
    </location>
</feature>
<comment type="caution">
    <text evidence="9">The sequence shown here is derived from an EMBL/GenBank/DDBJ whole genome shotgun (WGS) entry which is preliminary data.</text>
</comment>
<feature type="compositionally biased region" description="Basic and acidic residues" evidence="6">
    <location>
        <begin position="420"/>
        <end position="435"/>
    </location>
</feature>
<evidence type="ECO:0000259" key="8">
    <source>
        <dbReference type="Pfam" id="PF20684"/>
    </source>
</evidence>
<evidence type="ECO:0000256" key="7">
    <source>
        <dbReference type="SAM" id="Phobius"/>
    </source>
</evidence>
<keyword evidence="10" id="KW-1185">Reference proteome</keyword>
<comment type="subcellular location">
    <subcellularLocation>
        <location evidence="1">Membrane</location>
        <topology evidence="1">Multi-pass membrane protein</topology>
    </subcellularLocation>
</comment>
<feature type="compositionally biased region" description="Basic and acidic residues" evidence="6">
    <location>
        <begin position="272"/>
        <end position="281"/>
    </location>
</feature>
<dbReference type="InterPro" id="IPR049326">
    <property type="entry name" value="Rhodopsin_dom_fungi"/>
</dbReference>
<dbReference type="EMBL" id="JAUEPO010000005">
    <property type="protein sequence ID" value="KAK3320410.1"/>
    <property type="molecule type" value="Genomic_DNA"/>
</dbReference>
<reference evidence="9" key="2">
    <citation type="submission" date="2023-06" db="EMBL/GenBank/DDBJ databases">
        <authorList>
            <consortium name="Lawrence Berkeley National Laboratory"/>
            <person name="Haridas S."/>
            <person name="Hensen N."/>
            <person name="Bonometti L."/>
            <person name="Westerberg I."/>
            <person name="Brannstrom I.O."/>
            <person name="Guillou S."/>
            <person name="Cros-Aarteil S."/>
            <person name="Calhoun S."/>
            <person name="Kuo A."/>
            <person name="Mondo S."/>
            <person name="Pangilinan J."/>
            <person name="Riley R."/>
            <person name="Labutti K."/>
            <person name="Andreopoulos B."/>
            <person name="Lipzen A."/>
            <person name="Chen C."/>
            <person name="Yanf M."/>
            <person name="Daum C."/>
            <person name="Ng V."/>
            <person name="Clum A."/>
            <person name="Steindorff A."/>
            <person name="Ohm R."/>
            <person name="Martin F."/>
            <person name="Silar P."/>
            <person name="Natvig D."/>
            <person name="Lalanne C."/>
            <person name="Gautier V."/>
            <person name="Ament-Velasquez S.L."/>
            <person name="Kruys A."/>
            <person name="Hutchinson M.I."/>
            <person name="Powell A.J."/>
            <person name="Barry K."/>
            <person name="Miller A.N."/>
            <person name="Grigoriev I.V."/>
            <person name="Debuchy R."/>
            <person name="Gladieux P."/>
            <person name="Thoren M.H."/>
            <person name="Johannesson H."/>
        </authorList>
    </citation>
    <scope>NUCLEOTIDE SEQUENCE</scope>
    <source>
        <strain evidence="9">SMH4131-1</strain>
    </source>
</reference>
<keyword evidence="4 7" id="KW-0472">Membrane</keyword>
<feature type="transmembrane region" description="Helical" evidence="7">
    <location>
        <begin position="6"/>
        <end position="28"/>
    </location>
</feature>
<sequence>MHRGTEVAIAVWAMTAVSLTLATLRLYTRVRIVKFVGVEDYLYASTGLFLLVFAATLQVAVYYGLGRSFWALSLDSSSQAILWTYIANTFAITGNAMAKLSMGFFLLRVVQLRAQKAVLWLLIVVTAGTSFALVVMLWNQTTPVKASWDPLRTPGKWNIQIQPMSVGLGGWSSACDFFFAIFPWMIIWSLRMPRRDKIILAGGMSLGVIAGACGIIRTVVLSQLEVSDYTYNFALYFVWAGAEIAVAMICLGIPTLRPLYLRNRIGSTGYGERAHTAHASDPELPQFTMCDQKPLDPRPQQIRDPSPRPPPSTKEEYHTSEASSTSSSPQRKLPKDGPGPGSIYTPGSKLETDHARNTSPAQSISSCMRDSGSSHTMVEQTPPSPEPPIPAAKYTPTRPANVHMRLGRSDSVDDIVGLYNDERSRSRGGRSRDTENITPTPSVRTTAGVIWVQNEVRVDVEKNVENWPLRC</sequence>
<dbReference type="Pfam" id="PF20684">
    <property type="entry name" value="Fung_rhodopsin"/>
    <property type="match status" value="1"/>
</dbReference>
<feature type="transmembrane region" description="Helical" evidence="7">
    <location>
        <begin position="198"/>
        <end position="221"/>
    </location>
</feature>
<organism evidence="9 10">
    <name type="scientific">Cercophora scortea</name>
    <dbReference type="NCBI Taxonomy" id="314031"/>
    <lineage>
        <taxon>Eukaryota</taxon>
        <taxon>Fungi</taxon>
        <taxon>Dikarya</taxon>
        <taxon>Ascomycota</taxon>
        <taxon>Pezizomycotina</taxon>
        <taxon>Sordariomycetes</taxon>
        <taxon>Sordariomycetidae</taxon>
        <taxon>Sordariales</taxon>
        <taxon>Lasiosphaeriaceae</taxon>
        <taxon>Cercophora</taxon>
    </lineage>
</organism>
<evidence type="ECO:0000256" key="4">
    <source>
        <dbReference type="ARBA" id="ARBA00023136"/>
    </source>
</evidence>
<dbReference type="AlphaFoldDB" id="A0AAE0I8E7"/>
<keyword evidence="3 7" id="KW-1133">Transmembrane helix</keyword>
<evidence type="ECO:0000256" key="2">
    <source>
        <dbReference type="ARBA" id="ARBA00022692"/>
    </source>
</evidence>
<name>A0AAE0I8E7_9PEZI</name>
<evidence type="ECO:0000256" key="6">
    <source>
        <dbReference type="SAM" id="MobiDB-lite"/>
    </source>
</evidence>